<accession>A0A5C6D177</accession>
<dbReference type="EMBL" id="SJPS01000001">
    <property type="protein sequence ID" value="TWU29501.1"/>
    <property type="molecule type" value="Genomic_DNA"/>
</dbReference>
<evidence type="ECO:0000313" key="2">
    <source>
        <dbReference type="Proteomes" id="UP000318437"/>
    </source>
</evidence>
<protein>
    <submittedName>
        <fullName evidence="1">Uncharacterized protein</fullName>
    </submittedName>
</protein>
<organism evidence="1 2">
    <name type="scientific">Bythopirellula polymerisocia</name>
    <dbReference type="NCBI Taxonomy" id="2528003"/>
    <lineage>
        <taxon>Bacteria</taxon>
        <taxon>Pseudomonadati</taxon>
        <taxon>Planctomycetota</taxon>
        <taxon>Planctomycetia</taxon>
        <taxon>Pirellulales</taxon>
        <taxon>Lacipirellulaceae</taxon>
        <taxon>Bythopirellula</taxon>
    </lineage>
</organism>
<sequence length="83" mass="9742">MKHLKPAERLLNDIYNDDDIYRTIAMPSHELVSHSAVYRPVREKANYRVQDSEADYSQKLNLHRTQANEQIAGQTRLWQGSCR</sequence>
<name>A0A5C6D177_9BACT</name>
<comment type="caution">
    <text evidence="1">The sequence shown here is derived from an EMBL/GenBank/DDBJ whole genome shotgun (WGS) entry which is preliminary data.</text>
</comment>
<dbReference type="AlphaFoldDB" id="A0A5C6D177"/>
<gene>
    <name evidence="1" type="ORF">Pla144_02790</name>
</gene>
<keyword evidence="2" id="KW-1185">Reference proteome</keyword>
<evidence type="ECO:0000313" key="1">
    <source>
        <dbReference type="EMBL" id="TWU29501.1"/>
    </source>
</evidence>
<reference evidence="1 2" key="1">
    <citation type="submission" date="2019-02" db="EMBL/GenBank/DDBJ databases">
        <title>Deep-cultivation of Planctomycetes and their phenomic and genomic characterization uncovers novel biology.</title>
        <authorList>
            <person name="Wiegand S."/>
            <person name="Jogler M."/>
            <person name="Boedeker C."/>
            <person name="Pinto D."/>
            <person name="Vollmers J."/>
            <person name="Rivas-Marin E."/>
            <person name="Kohn T."/>
            <person name="Peeters S.H."/>
            <person name="Heuer A."/>
            <person name="Rast P."/>
            <person name="Oberbeckmann S."/>
            <person name="Bunk B."/>
            <person name="Jeske O."/>
            <person name="Meyerdierks A."/>
            <person name="Storesund J.E."/>
            <person name="Kallscheuer N."/>
            <person name="Luecker S."/>
            <person name="Lage O.M."/>
            <person name="Pohl T."/>
            <person name="Merkel B.J."/>
            <person name="Hornburger P."/>
            <person name="Mueller R.-W."/>
            <person name="Bruemmer F."/>
            <person name="Labrenz M."/>
            <person name="Spormann A.M."/>
            <person name="Op Den Camp H."/>
            <person name="Overmann J."/>
            <person name="Amann R."/>
            <person name="Jetten M.S.M."/>
            <person name="Mascher T."/>
            <person name="Medema M.H."/>
            <person name="Devos D.P."/>
            <person name="Kaster A.-K."/>
            <person name="Ovreas L."/>
            <person name="Rohde M."/>
            <person name="Galperin M.Y."/>
            <person name="Jogler C."/>
        </authorList>
    </citation>
    <scope>NUCLEOTIDE SEQUENCE [LARGE SCALE GENOMIC DNA]</scope>
    <source>
        <strain evidence="1 2">Pla144</strain>
    </source>
</reference>
<dbReference type="Proteomes" id="UP000318437">
    <property type="component" value="Unassembled WGS sequence"/>
</dbReference>
<proteinExistence type="predicted"/>